<dbReference type="PANTHER" id="PTHR11102:SF160">
    <property type="entry name" value="ERAD-ASSOCIATED E3 UBIQUITIN-PROTEIN LIGASE COMPONENT HRD3"/>
    <property type="match status" value="1"/>
</dbReference>
<keyword evidence="1" id="KW-0732">Signal</keyword>
<reference evidence="2 3" key="1">
    <citation type="submission" date="2022-07" db="EMBL/GenBank/DDBJ databases">
        <authorList>
            <person name="Li W.-J."/>
            <person name="Deng Q.-Q."/>
        </authorList>
    </citation>
    <scope>NUCLEOTIDE SEQUENCE [LARGE SCALE GENOMIC DNA]</scope>
    <source>
        <strain evidence="2 3">SYSU M60028</strain>
    </source>
</reference>
<evidence type="ECO:0000256" key="1">
    <source>
        <dbReference type="SAM" id="SignalP"/>
    </source>
</evidence>
<dbReference type="Gene3D" id="1.25.40.10">
    <property type="entry name" value="Tetratricopeptide repeat domain"/>
    <property type="match status" value="2"/>
</dbReference>
<evidence type="ECO:0000313" key="3">
    <source>
        <dbReference type="Proteomes" id="UP001205890"/>
    </source>
</evidence>
<dbReference type="Proteomes" id="UP001205890">
    <property type="component" value="Unassembled WGS sequence"/>
</dbReference>
<evidence type="ECO:0000313" key="2">
    <source>
        <dbReference type="EMBL" id="MCP8939377.1"/>
    </source>
</evidence>
<gene>
    <name evidence="2" type="ORF">NK718_12700</name>
</gene>
<dbReference type="InterPro" id="IPR006597">
    <property type="entry name" value="Sel1-like"/>
</dbReference>
<accession>A0ABT1LCZ4</accession>
<dbReference type="InterPro" id="IPR050767">
    <property type="entry name" value="Sel1_AlgK"/>
</dbReference>
<dbReference type="RefSeq" id="WP_254742731.1">
    <property type="nucleotide sequence ID" value="NZ_JANCLU010000011.1"/>
</dbReference>
<dbReference type="EMBL" id="JANCLU010000011">
    <property type="protein sequence ID" value="MCP8939377.1"/>
    <property type="molecule type" value="Genomic_DNA"/>
</dbReference>
<feature type="chain" id="PRO_5045524471" evidence="1">
    <location>
        <begin position="33"/>
        <end position="282"/>
    </location>
</feature>
<feature type="signal peptide" evidence="1">
    <location>
        <begin position="1"/>
        <end position="32"/>
    </location>
</feature>
<dbReference type="PANTHER" id="PTHR11102">
    <property type="entry name" value="SEL-1-LIKE PROTEIN"/>
    <property type="match status" value="1"/>
</dbReference>
<comment type="caution">
    <text evidence="2">The sequence shown here is derived from an EMBL/GenBank/DDBJ whole genome shotgun (WGS) entry which is preliminary data.</text>
</comment>
<dbReference type="Pfam" id="PF08238">
    <property type="entry name" value="Sel1"/>
    <property type="match status" value="4"/>
</dbReference>
<keyword evidence="3" id="KW-1185">Reference proteome</keyword>
<protein>
    <submittedName>
        <fullName evidence="2">Sel1 repeat family protein</fullName>
    </submittedName>
</protein>
<dbReference type="InterPro" id="IPR011990">
    <property type="entry name" value="TPR-like_helical_dom_sf"/>
</dbReference>
<sequence length="282" mass="30729">MLKCTVMRIPDLLGRGLILAVLPMACATQALALDGKSSAPASATLPMDAFKSTRDAFRAGIEEYNAGHKAGAVKALEYAASQGHALARWKLGRMYANGDGVPQDDLKAFENFSRIADEHADESPDSTSARFVSSAFVALGSYYLDGIPNTYVKPNGARAREMFQYAASYFGDPDAQYSLARLYLDGVGGGKDLRQAMRWLNLAAEKQHAPSQALLGHLLFTGEGGMRQRARGLMWLTIARDAADPDRDGWIIDLHDKAFKEAADTDRQAALAFLEQQIKKRP</sequence>
<dbReference type="SMART" id="SM00671">
    <property type="entry name" value="SEL1"/>
    <property type="match status" value="4"/>
</dbReference>
<organism evidence="2 3">
    <name type="scientific">Alsobacter ponti</name>
    <dbReference type="NCBI Taxonomy" id="2962936"/>
    <lineage>
        <taxon>Bacteria</taxon>
        <taxon>Pseudomonadati</taxon>
        <taxon>Pseudomonadota</taxon>
        <taxon>Alphaproteobacteria</taxon>
        <taxon>Hyphomicrobiales</taxon>
        <taxon>Alsobacteraceae</taxon>
        <taxon>Alsobacter</taxon>
    </lineage>
</organism>
<name>A0ABT1LCZ4_9HYPH</name>
<proteinExistence type="predicted"/>
<dbReference type="SUPFAM" id="SSF81901">
    <property type="entry name" value="HCP-like"/>
    <property type="match status" value="1"/>
</dbReference>